<comment type="caution">
    <text evidence="1">The sequence shown here is derived from an EMBL/GenBank/DDBJ whole genome shotgun (WGS) entry which is preliminary data.</text>
</comment>
<dbReference type="InterPro" id="IPR052709">
    <property type="entry name" value="Transposase-MT_Hybrid"/>
</dbReference>
<dbReference type="GO" id="GO:0003676">
    <property type="term" value="F:nucleic acid binding"/>
    <property type="evidence" value="ECO:0007669"/>
    <property type="project" value="InterPro"/>
</dbReference>
<dbReference type="PANTHER" id="PTHR46060">
    <property type="entry name" value="MARINER MOS1 TRANSPOSASE-LIKE PROTEIN"/>
    <property type="match status" value="1"/>
</dbReference>
<dbReference type="InterPro" id="IPR036397">
    <property type="entry name" value="RNaseH_sf"/>
</dbReference>
<dbReference type="OrthoDB" id="10065579at2759"/>
<name>A0A6L2PUH6_COPFO</name>
<dbReference type="PANTHER" id="PTHR46060:SF1">
    <property type="entry name" value="MARINER MOS1 TRANSPOSASE-LIKE PROTEIN"/>
    <property type="match status" value="1"/>
</dbReference>
<dbReference type="EMBL" id="BLKM01000627">
    <property type="protein sequence ID" value="GFG36273.1"/>
    <property type="molecule type" value="Genomic_DNA"/>
</dbReference>
<protein>
    <recommendedName>
        <fullName evidence="3">Tc1-like transposase DDE domain-containing protein</fullName>
    </recommendedName>
</protein>
<proteinExistence type="predicted"/>
<feature type="non-terminal residue" evidence="1">
    <location>
        <position position="1"/>
    </location>
</feature>
<dbReference type="Gene3D" id="3.30.420.10">
    <property type="entry name" value="Ribonuclease H-like superfamily/Ribonuclease H"/>
    <property type="match status" value="1"/>
</dbReference>
<dbReference type="AlphaFoldDB" id="A0A6L2PUH6"/>
<accession>A0A6L2PUH6</accession>
<reference evidence="2" key="1">
    <citation type="submission" date="2020-01" db="EMBL/GenBank/DDBJ databases">
        <title>Draft genome sequence of the Termite Coptotermes fromosanus.</title>
        <authorList>
            <person name="Itakura S."/>
            <person name="Yosikawa Y."/>
            <person name="Umezawa K."/>
        </authorList>
    </citation>
    <scope>NUCLEOTIDE SEQUENCE [LARGE SCALE GENOMIC DNA]</scope>
</reference>
<gene>
    <name evidence="1" type="ORF">Cfor_00805</name>
</gene>
<dbReference type="InParanoid" id="A0A6L2PUH6"/>
<evidence type="ECO:0000313" key="1">
    <source>
        <dbReference type="EMBL" id="GFG36273.1"/>
    </source>
</evidence>
<keyword evidence="2" id="KW-1185">Reference proteome</keyword>
<sequence length="111" mass="12402">DNARPHIAAVALVARTEIGGTALKHPPYSPDLAPCDFWAFPTLKRQLRGKRFSSDDEVRNATAAVLKGMLQKNPFHVFGSFIKRCKKCIQCEGRYFEKEKIVGPVESPDSE</sequence>
<evidence type="ECO:0008006" key="3">
    <source>
        <dbReference type="Google" id="ProtNLM"/>
    </source>
</evidence>
<evidence type="ECO:0000313" key="2">
    <source>
        <dbReference type="Proteomes" id="UP000502823"/>
    </source>
</evidence>
<dbReference type="Proteomes" id="UP000502823">
    <property type="component" value="Unassembled WGS sequence"/>
</dbReference>
<organism evidence="1 2">
    <name type="scientific">Coptotermes formosanus</name>
    <name type="common">Formosan subterranean termite</name>
    <dbReference type="NCBI Taxonomy" id="36987"/>
    <lineage>
        <taxon>Eukaryota</taxon>
        <taxon>Metazoa</taxon>
        <taxon>Ecdysozoa</taxon>
        <taxon>Arthropoda</taxon>
        <taxon>Hexapoda</taxon>
        <taxon>Insecta</taxon>
        <taxon>Pterygota</taxon>
        <taxon>Neoptera</taxon>
        <taxon>Polyneoptera</taxon>
        <taxon>Dictyoptera</taxon>
        <taxon>Blattodea</taxon>
        <taxon>Blattoidea</taxon>
        <taxon>Termitoidae</taxon>
        <taxon>Rhinotermitidae</taxon>
        <taxon>Coptotermes</taxon>
    </lineage>
</organism>